<accession>A0A4Q7KBD4</accession>
<feature type="region of interest" description="Disordered" evidence="1">
    <location>
        <begin position="66"/>
        <end position="145"/>
    </location>
</feature>
<proteinExistence type="predicted"/>
<dbReference type="Proteomes" id="UP000294257">
    <property type="component" value="Unassembled WGS sequence"/>
</dbReference>
<evidence type="ECO:0000256" key="1">
    <source>
        <dbReference type="SAM" id="MobiDB-lite"/>
    </source>
</evidence>
<feature type="compositionally biased region" description="Low complexity" evidence="1">
    <location>
        <begin position="101"/>
        <end position="143"/>
    </location>
</feature>
<evidence type="ECO:0000256" key="2">
    <source>
        <dbReference type="SAM" id="Phobius"/>
    </source>
</evidence>
<evidence type="ECO:0000313" key="3">
    <source>
        <dbReference type="EMBL" id="RZS29472.1"/>
    </source>
</evidence>
<sequence length="270" mass="27059">MNIDDELRRLFEDDRLDVSVRPGAEDAVTAGASRLKRRRTAIATTAGALTMATLVGGGIALSGIGQGDPTDIAKPPDQSVSVTPSSPSSFAQPVPPPVGSPSPTSAPRHTSSTTVVPTTTPPKTTHPPTTTARATTKAATPGGTISGSGWGALKIGMSKDDALATGLLMVSSEGTQCASYAVSGGGSVSISTANGITGIKPRSGVRTTEGIGVGSTVAQVKAAYPSAEEFYGGYTAKAGAGSFILRIDNADAPHADTEVISEYELAAGSC</sequence>
<keyword evidence="2" id="KW-1133">Transmembrane helix</keyword>
<keyword evidence="2" id="KW-0472">Membrane</keyword>
<keyword evidence="4" id="KW-1185">Reference proteome</keyword>
<reference evidence="3 4" key="1">
    <citation type="submission" date="2019-02" db="EMBL/GenBank/DDBJ databases">
        <title>Genomic Encyclopedia of Type Strains, Phase IV (KMG-IV): sequencing the most valuable type-strain genomes for metagenomic binning, comparative biology and taxonomic classification.</title>
        <authorList>
            <person name="Goeker M."/>
        </authorList>
    </citation>
    <scope>NUCLEOTIDE SEQUENCE [LARGE SCALE GENOMIC DNA]</scope>
    <source>
        <strain evidence="3 4">DSM 101727</strain>
    </source>
</reference>
<gene>
    <name evidence="3" type="ORF">EV193_12115</name>
</gene>
<name>A0A4Q7KBD4_9PSEU</name>
<evidence type="ECO:0000313" key="4">
    <source>
        <dbReference type="Proteomes" id="UP000294257"/>
    </source>
</evidence>
<dbReference type="RefSeq" id="WP_165401596.1">
    <property type="nucleotide sequence ID" value="NZ_SGWQ01000021.1"/>
</dbReference>
<keyword evidence="2" id="KW-0812">Transmembrane</keyword>
<protein>
    <submittedName>
        <fullName evidence="3">Uncharacterized protein</fullName>
    </submittedName>
</protein>
<comment type="caution">
    <text evidence="3">The sequence shown here is derived from an EMBL/GenBank/DDBJ whole genome shotgun (WGS) entry which is preliminary data.</text>
</comment>
<feature type="transmembrane region" description="Helical" evidence="2">
    <location>
        <begin position="41"/>
        <end position="64"/>
    </location>
</feature>
<organism evidence="3 4">
    <name type="scientific">Herbihabitans rhizosphaerae</name>
    <dbReference type="NCBI Taxonomy" id="1872711"/>
    <lineage>
        <taxon>Bacteria</taxon>
        <taxon>Bacillati</taxon>
        <taxon>Actinomycetota</taxon>
        <taxon>Actinomycetes</taxon>
        <taxon>Pseudonocardiales</taxon>
        <taxon>Pseudonocardiaceae</taxon>
        <taxon>Herbihabitans</taxon>
    </lineage>
</organism>
<dbReference type="EMBL" id="SGWQ01000021">
    <property type="protein sequence ID" value="RZS29472.1"/>
    <property type="molecule type" value="Genomic_DNA"/>
</dbReference>
<dbReference type="AlphaFoldDB" id="A0A4Q7KBD4"/>
<feature type="compositionally biased region" description="Low complexity" evidence="1">
    <location>
        <begin position="79"/>
        <end position="89"/>
    </location>
</feature>